<sequence length="210" mass="22148">MAETNNPLALPSDFDSEQNGLNFAIQQAMLKLQTALPVRVMAVRNAGLAPVGQVDITVLVDMVDGQGNTVQHGTISNVPYFRLQGSTNAVIVDPSPGDIGMACFCSRDISAVKSVKDAAPPGSWRSHDFSDALYLGGFLNGTPTSYVQITEGGILVHNTSGVKLGNTGADVRKLVDERFVELFNSHTHGGGPAPSQEMTAAHLTTLTKAN</sequence>
<proteinExistence type="predicted"/>
<dbReference type="InterPro" id="IPR037026">
    <property type="entry name" value="Vgr_OB-fold_dom_sf"/>
</dbReference>
<name>A0A219YBH1_9CAUD</name>
<evidence type="ECO:0000313" key="2">
    <source>
        <dbReference type="Proteomes" id="UP000225772"/>
    </source>
</evidence>
<reference evidence="1 2" key="1">
    <citation type="journal article" date="2017" name="Sci. Rep.">
        <title>Characterization and diversity of phages infecting Aeromonas salmonicida subsp. salmonicida.</title>
        <authorList>
            <person name="Vincent A.T."/>
            <person name="Paquet V.E."/>
            <person name="Bernatchez A."/>
            <person name="Tremblay D.M."/>
            <person name="Moineau S."/>
            <person name="Charette S.J."/>
        </authorList>
    </citation>
    <scope>NUCLEOTIDE SEQUENCE [LARGE SCALE GENOMIC DNA]</scope>
</reference>
<organism evidence="1 2">
    <name type="scientific">Aeromonas phage 51</name>
    <dbReference type="NCBI Taxonomy" id="1932901"/>
    <lineage>
        <taxon>Viruses</taxon>
        <taxon>Duplodnaviria</taxon>
        <taxon>Heunggongvirae</taxon>
        <taxon>Uroviricota</taxon>
        <taxon>Caudoviricetes</taxon>
        <taxon>Popoffvirus</taxon>
        <taxon>Popoffvirus pv56</taxon>
    </lineage>
</organism>
<dbReference type="Gene3D" id="2.40.50.230">
    <property type="entry name" value="Gp5 N-terminal domain"/>
    <property type="match status" value="1"/>
</dbReference>
<dbReference type="EMBL" id="KY290953">
    <property type="protein sequence ID" value="APU01300.1"/>
    <property type="molecule type" value="Genomic_DNA"/>
</dbReference>
<accession>A0A219YBH1</accession>
<dbReference type="Proteomes" id="UP000225772">
    <property type="component" value="Segment"/>
</dbReference>
<protein>
    <submittedName>
        <fullName evidence="1">Uncharacterized protein</fullName>
    </submittedName>
</protein>
<evidence type="ECO:0000313" key="1">
    <source>
        <dbReference type="EMBL" id="APU01300.1"/>
    </source>
</evidence>